<dbReference type="GO" id="GO:0016787">
    <property type="term" value="F:hydrolase activity"/>
    <property type="evidence" value="ECO:0007669"/>
    <property type="project" value="UniProtKB-KW"/>
</dbReference>
<evidence type="ECO:0000256" key="2">
    <source>
        <dbReference type="ARBA" id="ARBA00022759"/>
    </source>
</evidence>
<dbReference type="PROSITE" id="PS01123">
    <property type="entry name" value="TNASE_1"/>
    <property type="match status" value="1"/>
</dbReference>
<keyword evidence="1" id="KW-0540">Nuclease</keyword>
<dbReference type="RefSeq" id="WP_099686588.1">
    <property type="nucleotide sequence ID" value="NZ_NWUW01000049.1"/>
</dbReference>
<dbReference type="InterPro" id="IPR002071">
    <property type="entry name" value="Thermonucl_AS"/>
</dbReference>
<protein>
    <recommendedName>
        <fullName evidence="4">TNase-like domain-containing protein</fullName>
    </recommendedName>
</protein>
<evidence type="ECO:0000259" key="4">
    <source>
        <dbReference type="PROSITE" id="PS50830"/>
    </source>
</evidence>
<keyword evidence="6" id="KW-1185">Reference proteome</keyword>
<dbReference type="SMART" id="SM00318">
    <property type="entry name" value="SNc"/>
    <property type="match status" value="1"/>
</dbReference>
<keyword evidence="3" id="KW-0378">Hydrolase</keyword>
<dbReference type="InterPro" id="IPR016071">
    <property type="entry name" value="Staphylococal_nuclease_OB-fold"/>
</dbReference>
<dbReference type="GO" id="GO:0003676">
    <property type="term" value="F:nucleic acid binding"/>
    <property type="evidence" value="ECO:0007669"/>
    <property type="project" value="InterPro"/>
</dbReference>
<accession>A0A2G6Q5J6</accession>
<evidence type="ECO:0000256" key="1">
    <source>
        <dbReference type="ARBA" id="ARBA00022722"/>
    </source>
</evidence>
<dbReference type="PROSITE" id="PS01284">
    <property type="entry name" value="TNASE_2"/>
    <property type="match status" value="1"/>
</dbReference>
<keyword evidence="2" id="KW-0255">Endonuclease</keyword>
<name>A0A2G6Q5J6_9BACI</name>
<dbReference type="Proteomes" id="UP000228484">
    <property type="component" value="Unassembled WGS sequence"/>
</dbReference>
<comment type="caution">
    <text evidence="5">The sequence shown here is derived from an EMBL/GenBank/DDBJ whole genome shotgun (WGS) entry which is preliminary data.</text>
</comment>
<dbReference type="SUPFAM" id="SSF50199">
    <property type="entry name" value="Staphylococcal nuclease"/>
    <property type="match status" value="1"/>
</dbReference>
<organism evidence="5 6">
    <name type="scientific">Bacillus fungorum</name>
    <dbReference type="NCBI Taxonomy" id="2039284"/>
    <lineage>
        <taxon>Bacteria</taxon>
        <taxon>Bacillati</taxon>
        <taxon>Bacillota</taxon>
        <taxon>Bacilli</taxon>
        <taxon>Bacillales</taxon>
        <taxon>Bacillaceae</taxon>
        <taxon>Bacillus</taxon>
    </lineage>
</organism>
<dbReference type="PROSITE" id="PS50830">
    <property type="entry name" value="TNASE_3"/>
    <property type="match status" value="1"/>
</dbReference>
<dbReference type="InterPro" id="IPR035437">
    <property type="entry name" value="SNase_OB-fold_sf"/>
</dbReference>
<dbReference type="Pfam" id="PF00565">
    <property type="entry name" value="SNase"/>
    <property type="match status" value="1"/>
</dbReference>
<dbReference type="EMBL" id="NWUW01000049">
    <property type="protein sequence ID" value="PIE92015.1"/>
    <property type="molecule type" value="Genomic_DNA"/>
</dbReference>
<reference evidence="5 6" key="1">
    <citation type="submission" date="2017-09" db="EMBL/GenBank/DDBJ databases">
        <title>Biocontrol bacteria screening and application from spent mushroom substrate.</title>
        <authorList>
            <person name="Sun X."/>
        </authorList>
    </citation>
    <scope>NUCLEOTIDE SEQUENCE [LARGE SCALE GENOMIC DNA]</scope>
    <source>
        <strain evidence="5 6">100374</strain>
    </source>
</reference>
<feature type="domain" description="TNase-like" evidence="4">
    <location>
        <begin position="64"/>
        <end position="197"/>
    </location>
</feature>
<dbReference type="PANTHER" id="PTHR12302">
    <property type="entry name" value="EBNA2 BINDING PROTEIN P100"/>
    <property type="match status" value="1"/>
</dbReference>
<dbReference type="GO" id="GO:0004519">
    <property type="term" value="F:endonuclease activity"/>
    <property type="evidence" value="ECO:0007669"/>
    <property type="project" value="UniProtKB-KW"/>
</dbReference>
<dbReference type="Gene3D" id="2.40.50.90">
    <property type="match status" value="1"/>
</dbReference>
<evidence type="ECO:0000313" key="5">
    <source>
        <dbReference type="EMBL" id="PIE92015.1"/>
    </source>
</evidence>
<dbReference type="AlphaFoldDB" id="A0A2G6Q5J6"/>
<dbReference type="PANTHER" id="PTHR12302:SF3">
    <property type="entry name" value="SERINE_THREONINE-PROTEIN KINASE 31"/>
    <property type="match status" value="1"/>
</dbReference>
<evidence type="ECO:0000256" key="3">
    <source>
        <dbReference type="ARBA" id="ARBA00022801"/>
    </source>
</evidence>
<proteinExistence type="predicted"/>
<evidence type="ECO:0000313" key="6">
    <source>
        <dbReference type="Proteomes" id="UP000228484"/>
    </source>
</evidence>
<sequence>MKIWVKAICITSFVIQMSACSSSVQTKNDLRPAQAVQNGIQQNVEGKGIVDIPEAYKDKLKGLETVKGRVLHIKDGDTIDVNLKGQKQTIRLLLLDTPESVSQKIPPQKMGKEASLFLKKQLKGKSVTLVYDRGPKEDKYGRKLAYVFCEGIHINELMVKSGYGIVAYISKPNTSLLPQMLESEKEAKASKTGVWSIKGYVDEEKHHYNRNDAA</sequence>
<gene>
    <name evidence="5" type="ORF">CO726_28870</name>
</gene>